<protein>
    <submittedName>
        <fullName evidence="2">Uncharacterized protein</fullName>
    </submittedName>
</protein>
<dbReference type="Proteomes" id="UP000002748">
    <property type="component" value="Unassembled WGS sequence"/>
</dbReference>
<sequence length="1095" mass="123452">MADRYVDGQPELPAITAPRLQFAQGFPNGVFDLDVERRVAAERGGDAEVSELAGPHATICWADYKFGVLRRVMNRKETRSKAYVTEIRFGFSPDSAISEKEGQGDKHRDGEDSDAFSGAISEGSGVEESKEGVNGGLTRQEFRQAYHSLCSYADRMTAYAGQLPAVIARNRSSLLVWALAHDAADQVKQRAEAACKAVDELSFVEKKYRLPPRWETWCGSVADFWIGCTQAPLPYAEEQKVYQWSDFVPQLLHWVQHRGLPLLPDNLIHATAYVEFVDRKLGHFPLPANRTVYEWVTAGEGHYRYRTMVERWTPLPSVARRLGIDHVEKEWGRDPLEVRYASGVLTLPEIVCATDTLRLAVNYDLSKLRDVLGKYGETHPGELDIVVLTAKLLRHIRKVRGLYPLNGKVPPPWVPWSGKSVFDDPFGDPSDQTEIMVGDRLSEYVFHLIAHVNSKGLPEYADVELREAVQRASAWNSAQEHARRCCMYPSGDVLADVDGHPHDQIDVMIGGRLSEYVFYLTASFSTLGLPKPVATLDSMLERASTWARGAGAFATGPGRLRSPCPLLHAPSGSRTLQAMQEHQIVGEAAFPLWCGTARGRHDFILPLRIGTSQNFTIIHHSAMPSSSHEPDAPRSHSPSHSHSRSLSGISHSFRPPSPERRPNTQFPYGEFSFELERFHAQSDHRMSFRTVEIEECSSVTSAGKLVWVENRRHRLSGTPHRTHRSPAFITELRYLRFERGVAIPRFMKRHEFRQAVDNLWKYHRKMFLTTDSIEKEYEYELTSPLNAHIAEDVVEQLLARRENAKQLSGNWNGTPDEIAAMLNGYIPPPAPGVGNDDFALHLAAFLLEHGPPMLPHDLVYLGIYEDSNFMDECGGSVDEHGGASHFTWGCLTKAHLGPRRWTGFGLEEPEVFLVPLDGIVEHISYSGGRLSSADMRWAVQMIRGAFGQAFPIFEGLRSLNGAQPGMIDIEKQAAIIRQYVRKLRGLQREFIPGKWLTEGAILHTHRYLFIQAEARLTPPYWSPWAGHLFEDPRADPFDQADMMDGDRLSEYAFHLVSYLHRHGLPSPPHELEVAMTNVRKWDERKAASWTVPLNR</sequence>
<dbReference type="GeneID" id="25986643"/>
<dbReference type="RefSeq" id="XP_014183695.1">
    <property type="nucleotide sequence ID" value="XM_014328220.1"/>
</dbReference>
<evidence type="ECO:0000256" key="1">
    <source>
        <dbReference type="SAM" id="MobiDB-lite"/>
    </source>
</evidence>
<proteinExistence type="predicted"/>
<feature type="region of interest" description="Disordered" evidence="1">
    <location>
        <begin position="95"/>
        <end position="134"/>
    </location>
</feature>
<evidence type="ECO:0000313" key="3">
    <source>
        <dbReference type="Proteomes" id="UP000002748"/>
    </source>
</evidence>
<reference evidence="2 3" key="1">
    <citation type="journal article" date="2012" name="Eukaryot. Cell">
        <title>Draft genome sequence of CBS 2479, the standard type strain of Trichosporon asahii.</title>
        <authorList>
            <person name="Yang R.Y."/>
            <person name="Li H.T."/>
            <person name="Zhu H."/>
            <person name="Zhou G.P."/>
            <person name="Wang M."/>
            <person name="Wang L."/>
        </authorList>
    </citation>
    <scope>NUCLEOTIDE SEQUENCE [LARGE SCALE GENOMIC DNA]</scope>
    <source>
        <strain evidence="3">ATCC 90039 / CBS 2479 / JCM 2466 / KCTC 7840 / NCYC 2677 / UAMH 7654</strain>
    </source>
</reference>
<accession>J5TT61</accession>
<dbReference type="AlphaFoldDB" id="J5TT61"/>
<name>J5TT61_TRIAS</name>
<dbReference type="VEuPathDB" id="FungiDB:A1Q1_03130"/>
<evidence type="ECO:0000313" key="2">
    <source>
        <dbReference type="EMBL" id="EJT52676.1"/>
    </source>
</evidence>
<dbReference type="EMBL" id="ALBS01000021">
    <property type="protein sequence ID" value="EJT52676.1"/>
    <property type="molecule type" value="Genomic_DNA"/>
</dbReference>
<dbReference type="HOGENOM" id="CLU_284020_0_0_1"/>
<gene>
    <name evidence="2" type="ORF">A1Q1_03130</name>
</gene>
<dbReference type="KEGG" id="tasa:A1Q1_03130"/>
<feature type="region of interest" description="Disordered" evidence="1">
    <location>
        <begin position="622"/>
        <end position="666"/>
    </location>
</feature>
<organism evidence="2 3">
    <name type="scientific">Trichosporon asahii var. asahii (strain ATCC 90039 / CBS 2479 / JCM 2466 / KCTC 7840 / NBRC 103889/ NCYC 2677 / UAMH 7654)</name>
    <name type="common">Yeast</name>
    <dbReference type="NCBI Taxonomy" id="1186058"/>
    <lineage>
        <taxon>Eukaryota</taxon>
        <taxon>Fungi</taxon>
        <taxon>Dikarya</taxon>
        <taxon>Basidiomycota</taxon>
        <taxon>Agaricomycotina</taxon>
        <taxon>Tremellomycetes</taxon>
        <taxon>Trichosporonales</taxon>
        <taxon>Trichosporonaceae</taxon>
        <taxon>Trichosporon</taxon>
    </lineage>
</organism>
<feature type="compositionally biased region" description="Basic and acidic residues" evidence="1">
    <location>
        <begin position="97"/>
        <end position="110"/>
    </location>
</feature>
<comment type="caution">
    <text evidence="2">The sequence shown here is derived from an EMBL/GenBank/DDBJ whole genome shotgun (WGS) entry which is preliminary data.</text>
</comment>